<evidence type="ECO:0000313" key="3">
    <source>
        <dbReference type="Proteomes" id="UP000278149"/>
    </source>
</evidence>
<dbReference type="SUPFAM" id="SSF53756">
    <property type="entry name" value="UDP-Glycosyltransferase/glycogen phosphorylase"/>
    <property type="match status" value="1"/>
</dbReference>
<dbReference type="InterPro" id="IPR028098">
    <property type="entry name" value="Glyco_trans_4-like_N"/>
</dbReference>
<dbReference type="PANTHER" id="PTHR45947:SF3">
    <property type="entry name" value="SULFOQUINOVOSYL TRANSFERASE SQD2"/>
    <property type="match status" value="1"/>
</dbReference>
<proteinExistence type="predicted"/>
<name>A0A3R9QSV8_9CREN</name>
<accession>A0A3R9QSV8</accession>
<feature type="domain" description="Glycosyltransferase subfamily 4-like N-terminal" evidence="1">
    <location>
        <begin position="14"/>
        <end position="175"/>
    </location>
</feature>
<dbReference type="Pfam" id="PF13692">
    <property type="entry name" value="Glyco_trans_1_4"/>
    <property type="match status" value="1"/>
</dbReference>
<dbReference type="RefSeq" id="WP_125740915.1">
    <property type="nucleotide sequence ID" value="NZ_RCOR01000015.1"/>
</dbReference>
<dbReference type="CDD" id="cd03801">
    <property type="entry name" value="GT4_PimA-like"/>
    <property type="match status" value="1"/>
</dbReference>
<evidence type="ECO:0000313" key="2">
    <source>
        <dbReference type="EMBL" id="RSN69914.1"/>
    </source>
</evidence>
<dbReference type="Pfam" id="PF13439">
    <property type="entry name" value="Glyco_transf_4"/>
    <property type="match status" value="1"/>
</dbReference>
<dbReference type="AlphaFoldDB" id="A0A3R9QSV8"/>
<dbReference type="Gene3D" id="3.40.50.2000">
    <property type="entry name" value="Glycogen Phosphorylase B"/>
    <property type="match status" value="2"/>
</dbReference>
<comment type="caution">
    <text evidence="2">The sequence shown here is derived from an EMBL/GenBank/DDBJ whole genome shotgun (WGS) entry which is preliminary data.</text>
</comment>
<sequence length="357" mass="40507">MRVLQICHRFPPHPGGIEYHVKRLSRFLSSRGHEVTVLTTHRGPTEIEEDDYKVVRLRSFLEPLRNPIPLELPFYFRKIAESFDLIHMHSVYTFTTLLSYPFARRESVVITLHGRASYRGLASLLADLHERISFRILRGAAVFIALNEVDKELMVSRGIDEGKIRVIPNFIDLEEIDNLARSSNPVEREGDVQLLFVGGLTEAKNLDSLLSDLRGVDGASLWIVGDGPMRGKLMKLAEGMRVRFLGRMDMEGWIPYALSSDAIILPSRSEGFPTIVLEAMALGKPVILSDIEVHKRLFSGIAIFYRPGDRESLRKALKNLENFDIPPENLRSIVEKNYDIRVVGERILSVYSDLIGD</sequence>
<dbReference type="PANTHER" id="PTHR45947">
    <property type="entry name" value="SULFOQUINOVOSYL TRANSFERASE SQD2"/>
    <property type="match status" value="1"/>
</dbReference>
<gene>
    <name evidence="2" type="ORF">D9Q81_02125</name>
</gene>
<keyword evidence="2" id="KW-0808">Transferase</keyword>
<dbReference type="Proteomes" id="UP000278149">
    <property type="component" value="Unassembled WGS sequence"/>
</dbReference>
<dbReference type="GO" id="GO:0016757">
    <property type="term" value="F:glycosyltransferase activity"/>
    <property type="evidence" value="ECO:0007669"/>
    <property type="project" value="TreeGrafter"/>
</dbReference>
<reference evidence="2 3" key="1">
    <citation type="submission" date="2018-10" db="EMBL/GenBank/DDBJ databases">
        <title>Co-occurring genomic capacity for anaerobic methane metabolism and dissimilatory sulfite reduction discovered in the Korarchaeota.</title>
        <authorList>
            <person name="Mckay L.J."/>
            <person name="Dlakic M."/>
            <person name="Fields M.W."/>
            <person name="Delmont T.O."/>
            <person name="Eren A.M."/>
            <person name="Jay Z.J."/>
            <person name="Klingelsmith K.B."/>
            <person name="Rusch D.B."/>
            <person name="Inskeep W.P."/>
        </authorList>
    </citation>
    <scope>NUCLEOTIDE SEQUENCE [LARGE SCALE GENOMIC DNA]</scope>
    <source>
        <strain evidence="2 3">WS</strain>
    </source>
</reference>
<organism evidence="2 3">
    <name type="scientific">Candidatus Korarchaeum cryptofilum</name>
    <dbReference type="NCBI Taxonomy" id="498846"/>
    <lineage>
        <taxon>Archaea</taxon>
        <taxon>Thermoproteota</taxon>
        <taxon>Candidatus Korarchaeia</taxon>
        <taxon>Candidatus Korarchaeales</taxon>
        <taxon>Candidatus Korarchaeaceae</taxon>
        <taxon>Candidatus Korarchaeum</taxon>
    </lineage>
</organism>
<protein>
    <submittedName>
        <fullName evidence="2">Glycosyltransferase family 1 protein</fullName>
    </submittedName>
</protein>
<dbReference type="EMBL" id="RCOR01000015">
    <property type="protein sequence ID" value="RSN69914.1"/>
    <property type="molecule type" value="Genomic_DNA"/>
</dbReference>
<evidence type="ECO:0000259" key="1">
    <source>
        <dbReference type="Pfam" id="PF13439"/>
    </source>
</evidence>
<dbReference type="InterPro" id="IPR050194">
    <property type="entry name" value="Glycosyltransferase_grp1"/>
</dbReference>